<reference evidence="2" key="1">
    <citation type="submission" date="2020-10" db="EMBL/GenBank/DDBJ databases">
        <authorList>
            <person name="Han B."/>
            <person name="Lu T."/>
            <person name="Zhao Q."/>
            <person name="Huang X."/>
            <person name="Zhao Y."/>
        </authorList>
    </citation>
    <scope>NUCLEOTIDE SEQUENCE</scope>
</reference>
<dbReference type="Pfam" id="PF13960">
    <property type="entry name" value="DUF4218"/>
    <property type="match status" value="1"/>
</dbReference>
<sequence length="352" mass="40232">MKNKYPVLPWGVRRSGTPVDPSATVCPDPAWQLGSGRCQVRGRQPLHTAPSVYSAAQVPAPLQPRPYCTELTGVTMDRSWINSRLFGKPHLDGVSEFMKLVSENFGADEQILGFLDIKDWWIYHGEPMEDTMIENTGHQDEQIDFTADVNLNEVEEGDPNDRIPDMKLCAKTLKIDVLHRMKDEIPIILCKLERIFPPPFFDVMLHLAVHLPDEAILRGPVQYGWMYLVERRLYTLKRFVRNMARPEGSIAEAYVAKECLMACSRLKWNPFFFAMRRRQVVKTPSEVVAQVLPKSKFLQNIGLRPAAPKRSSKAINDARVIELEAEVAAGKQDKELKDEMETLKKKMEESRK</sequence>
<dbReference type="OrthoDB" id="1886754at2759"/>
<accession>A0A811MKN5</accession>
<dbReference type="PANTHER" id="PTHR48258">
    <property type="entry name" value="DUF4218 DOMAIN-CONTAINING PROTEIN-RELATED"/>
    <property type="match status" value="1"/>
</dbReference>
<name>A0A811MKN5_9POAL</name>
<evidence type="ECO:0000313" key="2">
    <source>
        <dbReference type="EMBL" id="CAD6205860.1"/>
    </source>
</evidence>
<evidence type="ECO:0000313" key="3">
    <source>
        <dbReference type="Proteomes" id="UP000604825"/>
    </source>
</evidence>
<organism evidence="2 3">
    <name type="scientific">Miscanthus lutarioriparius</name>
    <dbReference type="NCBI Taxonomy" id="422564"/>
    <lineage>
        <taxon>Eukaryota</taxon>
        <taxon>Viridiplantae</taxon>
        <taxon>Streptophyta</taxon>
        <taxon>Embryophyta</taxon>
        <taxon>Tracheophyta</taxon>
        <taxon>Spermatophyta</taxon>
        <taxon>Magnoliopsida</taxon>
        <taxon>Liliopsida</taxon>
        <taxon>Poales</taxon>
        <taxon>Poaceae</taxon>
        <taxon>PACMAD clade</taxon>
        <taxon>Panicoideae</taxon>
        <taxon>Andropogonodae</taxon>
        <taxon>Andropogoneae</taxon>
        <taxon>Saccharinae</taxon>
        <taxon>Miscanthus</taxon>
    </lineage>
</organism>
<gene>
    <name evidence="2" type="ORF">NCGR_LOCUS3628</name>
</gene>
<protein>
    <recommendedName>
        <fullName evidence="1">DUF4218 domain-containing protein</fullName>
    </recommendedName>
</protein>
<comment type="caution">
    <text evidence="2">The sequence shown here is derived from an EMBL/GenBank/DDBJ whole genome shotgun (WGS) entry which is preliminary data.</text>
</comment>
<dbReference type="AlphaFoldDB" id="A0A811MKN5"/>
<dbReference type="EMBL" id="CAJGYO010000001">
    <property type="protein sequence ID" value="CAD6205860.1"/>
    <property type="molecule type" value="Genomic_DNA"/>
</dbReference>
<feature type="domain" description="DUF4218" evidence="1">
    <location>
        <begin position="168"/>
        <end position="265"/>
    </location>
</feature>
<dbReference type="PANTHER" id="PTHR48258:SF6">
    <property type="entry name" value="LEUCINE-RICH REPEAT DOMAIN, L DOMAIN-CONTAINING PROTEIN"/>
    <property type="match status" value="1"/>
</dbReference>
<dbReference type="InterPro" id="IPR025452">
    <property type="entry name" value="DUF4218"/>
</dbReference>
<proteinExistence type="predicted"/>
<keyword evidence="3" id="KW-1185">Reference proteome</keyword>
<dbReference type="Proteomes" id="UP000604825">
    <property type="component" value="Unassembled WGS sequence"/>
</dbReference>
<evidence type="ECO:0000259" key="1">
    <source>
        <dbReference type="Pfam" id="PF13960"/>
    </source>
</evidence>